<dbReference type="InterPro" id="IPR001969">
    <property type="entry name" value="Aspartic_peptidase_AS"/>
</dbReference>
<comment type="similarity">
    <text evidence="1 4">Belongs to the peptidase A1 family.</text>
</comment>
<accession>A0A1R2CQK6</accession>
<keyword evidence="5" id="KW-1133">Transmembrane helix</keyword>
<dbReference type="FunFam" id="2.40.70.10:FF:000008">
    <property type="entry name" value="Cathepsin D"/>
    <property type="match status" value="1"/>
</dbReference>
<keyword evidence="5" id="KW-0472">Membrane</keyword>
<feature type="active site" evidence="2">
    <location>
        <position position="73"/>
    </location>
</feature>
<evidence type="ECO:0000256" key="4">
    <source>
        <dbReference type="RuleBase" id="RU000454"/>
    </source>
</evidence>
<keyword evidence="5" id="KW-0812">Transmembrane</keyword>
<keyword evidence="4" id="KW-0064">Aspartyl protease</keyword>
<keyword evidence="3" id="KW-1015">Disulfide bond</keyword>
<proteinExistence type="inferred from homology"/>
<dbReference type="InterPro" id="IPR034164">
    <property type="entry name" value="Pepsin-like_dom"/>
</dbReference>
<name>A0A1R2CQK6_9CILI</name>
<keyword evidence="4" id="KW-0645">Protease</keyword>
<dbReference type="OrthoDB" id="294431at2759"/>
<protein>
    <recommendedName>
        <fullName evidence="6">Peptidase A1 domain-containing protein</fullName>
    </recommendedName>
</protein>
<keyword evidence="4" id="KW-0378">Hydrolase</keyword>
<feature type="disulfide bond" evidence="3">
    <location>
        <begin position="291"/>
        <end position="329"/>
    </location>
</feature>
<dbReference type="Gene3D" id="2.40.70.10">
    <property type="entry name" value="Acid Proteases"/>
    <property type="match status" value="2"/>
</dbReference>
<dbReference type="InterPro" id="IPR033121">
    <property type="entry name" value="PEPTIDASE_A1"/>
</dbReference>
<keyword evidence="8" id="KW-1185">Reference proteome</keyword>
<dbReference type="EMBL" id="MPUH01000084">
    <property type="protein sequence ID" value="OMJ91282.1"/>
    <property type="molecule type" value="Genomic_DNA"/>
</dbReference>
<reference evidence="7 8" key="1">
    <citation type="submission" date="2016-11" db="EMBL/GenBank/DDBJ databases">
        <title>The macronuclear genome of Stentor coeruleus: a giant cell with tiny introns.</title>
        <authorList>
            <person name="Slabodnick M."/>
            <person name="Ruby J.G."/>
            <person name="Reiff S.B."/>
            <person name="Swart E.C."/>
            <person name="Gosai S."/>
            <person name="Prabakaran S."/>
            <person name="Witkowska E."/>
            <person name="Larue G.E."/>
            <person name="Fisher S."/>
            <person name="Freeman R.M."/>
            <person name="Gunawardena J."/>
            <person name="Chu W."/>
            <person name="Stover N.A."/>
            <person name="Gregory B.D."/>
            <person name="Nowacki M."/>
            <person name="Derisi J."/>
            <person name="Roy S.W."/>
            <person name="Marshall W.F."/>
            <person name="Sood P."/>
        </authorList>
    </citation>
    <scope>NUCLEOTIDE SEQUENCE [LARGE SCALE GENOMIC DNA]</scope>
    <source>
        <strain evidence="7">WM001</strain>
    </source>
</reference>
<evidence type="ECO:0000256" key="1">
    <source>
        <dbReference type="ARBA" id="ARBA00007447"/>
    </source>
</evidence>
<dbReference type="Pfam" id="PF00026">
    <property type="entry name" value="Asp"/>
    <property type="match status" value="1"/>
</dbReference>
<dbReference type="AlphaFoldDB" id="A0A1R2CQK6"/>
<dbReference type="Proteomes" id="UP000187209">
    <property type="component" value="Unassembled WGS sequence"/>
</dbReference>
<organism evidence="7 8">
    <name type="scientific">Stentor coeruleus</name>
    <dbReference type="NCBI Taxonomy" id="5963"/>
    <lineage>
        <taxon>Eukaryota</taxon>
        <taxon>Sar</taxon>
        <taxon>Alveolata</taxon>
        <taxon>Ciliophora</taxon>
        <taxon>Postciliodesmatophora</taxon>
        <taxon>Heterotrichea</taxon>
        <taxon>Heterotrichida</taxon>
        <taxon>Stentoridae</taxon>
        <taxon>Stentor</taxon>
    </lineage>
</organism>
<dbReference type="GO" id="GO:0004190">
    <property type="term" value="F:aspartic-type endopeptidase activity"/>
    <property type="evidence" value="ECO:0007669"/>
    <property type="project" value="UniProtKB-KW"/>
</dbReference>
<comment type="caution">
    <text evidence="7">The sequence shown here is derived from an EMBL/GenBank/DDBJ whole genome shotgun (WGS) entry which is preliminary data.</text>
</comment>
<gene>
    <name evidence="7" type="ORF">SteCoe_6168</name>
</gene>
<sequence>MVIFLLTLLSAVSAYTSIPLYSSKIPAWNLKKPMISLLDSPKGAIPVHNYYNLQYYATFQVGTPGQDISFILDTGSSWTWVPSTGCECHNLTNTFNKNLSSTYIGSGNLTYLLYGQGYVEGELFKDTISLGGLDVQNQQMVLAYRDMDLEGLASDGLLGLGFKELSDNVSTVIDNMFDQGIIQEKVFSLYLNNFNYDNIYDSALTVGGYDTKYAEGPGVTIKSLDLVGFWLNIIDSVSIGNDKSNDRAYAILDIGTSFLYGPDYEVDMILNAINNTSICQYDEDGYLYCACDYENLDVFPSIEFVIENNTFTISPYSYMLYDNETNDTCYVFIDYTGATYWLLGQVFFREYYSVYDMDNYTVQLFPAVKGPIFDRSLNSYGYIIQGMAAGVSFVALAVIIQIRRMRSDSGVDYNRII</sequence>
<dbReference type="PROSITE" id="PS00141">
    <property type="entry name" value="ASP_PROTEASE"/>
    <property type="match status" value="1"/>
</dbReference>
<dbReference type="PROSITE" id="PS51767">
    <property type="entry name" value="PEPTIDASE_A1"/>
    <property type="match status" value="1"/>
</dbReference>
<dbReference type="GO" id="GO:0006508">
    <property type="term" value="P:proteolysis"/>
    <property type="evidence" value="ECO:0007669"/>
    <property type="project" value="UniProtKB-KW"/>
</dbReference>
<evidence type="ECO:0000256" key="3">
    <source>
        <dbReference type="PIRSR" id="PIRSR601461-2"/>
    </source>
</evidence>
<feature type="active site" evidence="2">
    <location>
        <position position="253"/>
    </location>
</feature>
<feature type="transmembrane region" description="Helical" evidence="5">
    <location>
        <begin position="380"/>
        <end position="400"/>
    </location>
</feature>
<dbReference type="PRINTS" id="PR00792">
    <property type="entry name" value="PEPSIN"/>
</dbReference>
<dbReference type="InterPro" id="IPR001461">
    <property type="entry name" value="Aspartic_peptidase_A1"/>
</dbReference>
<evidence type="ECO:0000259" key="6">
    <source>
        <dbReference type="PROSITE" id="PS51767"/>
    </source>
</evidence>
<evidence type="ECO:0000256" key="5">
    <source>
        <dbReference type="SAM" id="Phobius"/>
    </source>
</evidence>
<dbReference type="PANTHER" id="PTHR47966">
    <property type="entry name" value="BETA-SITE APP-CLEAVING ENZYME, ISOFORM A-RELATED"/>
    <property type="match status" value="1"/>
</dbReference>
<evidence type="ECO:0000256" key="2">
    <source>
        <dbReference type="PIRSR" id="PIRSR601461-1"/>
    </source>
</evidence>
<feature type="domain" description="Peptidase A1" evidence="6">
    <location>
        <begin position="55"/>
        <end position="365"/>
    </location>
</feature>
<evidence type="ECO:0000313" key="7">
    <source>
        <dbReference type="EMBL" id="OMJ91282.1"/>
    </source>
</evidence>
<dbReference type="InterPro" id="IPR021109">
    <property type="entry name" value="Peptidase_aspartic_dom_sf"/>
</dbReference>
<dbReference type="CDD" id="cd05471">
    <property type="entry name" value="pepsin_like"/>
    <property type="match status" value="1"/>
</dbReference>
<evidence type="ECO:0000313" key="8">
    <source>
        <dbReference type="Proteomes" id="UP000187209"/>
    </source>
</evidence>
<dbReference type="SUPFAM" id="SSF50630">
    <property type="entry name" value="Acid proteases"/>
    <property type="match status" value="1"/>
</dbReference>